<dbReference type="Pfam" id="PF00579">
    <property type="entry name" value="tRNA-synt_1b"/>
    <property type="match status" value="1"/>
</dbReference>
<dbReference type="CDD" id="cd00165">
    <property type="entry name" value="S4"/>
    <property type="match status" value="1"/>
</dbReference>
<dbReference type="InterPro" id="IPR002305">
    <property type="entry name" value="aa-tRNA-synth_Ic"/>
</dbReference>
<keyword evidence="7 10" id="KW-0648">Protein biosynthesis</keyword>
<comment type="catalytic activity">
    <reaction evidence="9 10">
        <text>tRNA(Tyr) + L-tyrosine + ATP = L-tyrosyl-tRNA(Tyr) + AMP + diphosphate + H(+)</text>
        <dbReference type="Rhea" id="RHEA:10220"/>
        <dbReference type="Rhea" id="RHEA-COMP:9706"/>
        <dbReference type="Rhea" id="RHEA-COMP:9707"/>
        <dbReference type="ChEBI" id="CHEBI:15378"/>
        <dbReference type="ChEBI" id="CHEBI:30616"/>
        <dbReference type="ChEBI" id="CHEBI:33019"/>
        <dbReference type="ChEBI" id="CHEBI:58315"/>
        <dbReference type="ChEBI" id="CHEBI:78442"/>
        <dbReference type="ChEBI" id="CHEBI:78536"/>
        <dbReference type="ChEBI" id="CHEBI:456215"/>
        <dbReference type="EC" id="6.1.1.1"/>
    </reaction>
</comment>
<protein>
    <recommendedName>
        <fullName evidence="10">Tyrosine--tRNA ligase</fullName>
        <ecNumber evidence="10">6.1.1.1</ecNumber>
    </recommendedName>
    <alternativeName>
        <fullName evidence="10">Tyrosyl-tRNA synthetase</fullName>
        <shortName evidence="10">TyrRS</shortName>
    </alternativeName>
</protein>
<name>A0A932M1D5_UNCTE</name>
<keyword evidence="5 10" id="KW-0067">ATP-binding</keyword>
<evidence type="ECO:0000256" key="4">
    <source>
        <dbReference type="ARBA" id="ARBA00022741"/>
    </source>
</evidence>
<feature type="binding site" evidence="10">
    <location>
        <position position="232"/>
    </location>
    <ligand>
        <name>ATP</name>
        <dbReference type="ChEBI" id="CHEBI:30616"/>
    </ligand>
</feature>
<evidence type="ECO:0000256" key="8">
    <source>
        <dbReference type="ARBA" id="ARBA00023146"/>
    </source>
</evidence>
<sequence>MSPEEQLRFLKRGAVEIIQEEELLEKLRCSRQSGEPLRVKLGMDPTAPDLHSGHTVVLQKLKHFQTLGHQVIFLIGDFTGMIGDPSGKSETRPPLSPEEIQANAKTYQDQIFKILDSQKTRIELNSRWLGNLSARDLILMSARFTVAQMLEREDFHTRYTGQLPIAIHEFLYPLLQAYDSVSLKADVELGGTDQKFNLLMGRDLQRAFEQPAQVIITMPILEGIDGVQKMSKSLGNYIGISEPPGEMYGKLMSISDDLMWRYYDLLSDQGMEELHLLKSRVERQEVNPRDIKADLAAEIVSRFHGAEAAATARDNFDRLFRYREVPAEVPELRLLWDGDKMWLPRLMTKAGLASSTSEAIRLIEQGGVSLDGEKVREANLELLPGKSYLLRVGKRRFLRVIPVTS</sequence>
<dbReference type="CDD" id="cd00805">
    <property type="entry name" value="TyrRS_core"/>
    <property type="match status" value="1"/>
</dbReference>
<keyword evidence="3 10" id="KW-0436">Ligase</keyword>
<dbReference type="Proteomes" id="UP000741360">
    <property type="component" value="Unassembled WGS sequence"/>
</dbReference>
<keyword evidence="2 10" id="KW-0963">Cytoplasm</keyword>
<keyword evidence="6 11" id="KW-0694">RNA-binding</keyword>
<dbReference type="InterPro" id="IPR002942">
    <property type="entry name" value="S4_RNA-bd"/>
</dbReference>
<keyword evidence="8 10" id="KW-0030">Aminoacyl-tRNA synthetase</keyword>
<dbReference type="EC" id="6.1.1.1" evidence="10"/>
<gene>
    <name evidence="10" type="primary">tyrS</name>
    <name evidence="13" type="ORF">HYY65_09920</name>
</gene>
<evidence type="ECO:0000256" key="9">
    <source>
        <dbReference type="ARBA" id="ARBA00048248"/>
    </source>
</evidence>
<organism evidence="13 14">
    <name type="scientific">Tectimicrobiota bacterium</name>
    <dbReference type="NCBI Taxonomy" id="2528274"/>
    <lineage>
        <taxon>Bacteria</taxon>
        <taxon>Pseudomonadati</taxon>
        <taxon>Nitrospinota/Tectimicrobiota group</taxon>
        <taxon>Candidatus Tectimicrobiota</taxon>
    </lineage>
</organism>
<accession>A0A932M1D5</accession>
<comment type="subcellular location">
    <subcellularLocation>
        <location evidence="10">Cytoplasm</location>
    </subcellularLocation>
</comment>
<evidence type="ECO:0000256" key="6">
    <source>
        <dbReference type="ARBA" id="ARBA00022884"/>
    </source>
</evidence>
<dbReference type="SUPFAM" id="SSF52374">
    <property type="entry name" value="Nucleotidylyl transferase"/>
    <property type="match status" value="1"/>
</dbReference>
<comment type="caution">
    <text evidence="10">Lacks conserved residue(s) required for the propagation of feature annotation.</text>
</comment>
<feature type="domain" description="RNA-binding S4" evidence="12">
    <location>
        <begin position="341"/>
        <end position="402"/>
    </location>
</feature>
<dbReference type="GO" id="GO:0005524">
    <property type="term" value="F:ATP binding"/>
    <property type="evidence" value="ECO:0007669"/>
    <property type="project" value="UniProtKB-UniRule"/>
</dbReference>
<dbReference type="SMART" id="SM00363">
    <property type="entry name" value="S4"/>
    <property type="match status" value="1"/>
</dbReference>
<dbReference type="FunFam" id="1.10.240.10:FF:000006">
    <property type="entry name" value="Tyrosine--tRNA ligase"/>
    <property type="match status" value="1"/>
</dbReference>
<evidence type="ECO:0000256" key="10">
    <source>
        <dbReference type="HAMAP-Rule" id="MF_02007"/>
    </source>
</evidence>
<dbReference type="InterPro" id="IPR014729">
    <property type="entry name" value="Rossmann-like_a/b/a_fold"/>
</dbReference>
<evidence type="ECO:0000259" key="12">
    <source>
        <dbReference type="SMART" id="SM00363"/>
    </source>
</evidence>
<dbReference type="GO" id="GO:0003723">
    <property type="term" value="F:RNA binding"/>
    <property type="evidence" value="ECO:0007669"/>
    <property type="project" value="UniProtKB-KW"/>
</dbReference>
<evidence type="ECO:0000256" key="3">
    <source>
        <dbReference type="ARBA" id="ARBA00022598"/>
    </source>
</evidence>
<dbReference type="InterPro" id="IPR024108">
    <property type="entry name" value="Tyr-tRNA-ligase_bac_2"/>
</dbReference>
<dbReference type="PROSITE" id="PS50889">
    <property type="entry name" value="S4"/>
    <property type="match status" value="1"/>
</dbReference>
<comment type="subunit">
    <text evidence="1 10">Homodimer.</text>
</comment>
<evidence type="ECO:0000256" key="2">
    <source>
        <dbReference type="ARBA" id="ARBA00022490"/>
    </source>
</evidence>
<dbReference type="Gene3D" id="1.10.240.10">
    <property type="entry name" value="Tyrosyl-Transfer RNA Synthetase"/>
    <property type="match status" value="1"/>
</dbReference>
<proteinExistence type="inferred from homology"/>
<evidence type="ECO:0000313" key="13">
    <source>
        <dbReference type="EMBL" id="MBI3015355.1"/>
    </source>
</evidence>
<evidence type="ECO:0000256" key="5">
    <source>
        <dbReference type="ARBA" id="ARBA00022840"/>
    </source>
</evidence>
<dbReference type="EMBL" id="JACPSX010000189">
    <property type="protein sequence ID" value="MBI3015355.1"/>
    <property type="molecule type" value="Genomic_DNA"/>
</dbReference>
<dbReference type="Pfam" id="PF01479">
    <property type="entry name" value="S4"/>
    <property type="match status" value="1"/>
</dbReference>
<dbReference type="InterPro" id="IPR024088">
    <property type="entry name" value="Tyr-tRNA-ligase_bac-type"/>
</dbReference>
<dbReference type="PANTHER" id="PTHR11766:SF1">
    <property type="entry name" value="TYROSINE--TRNA LIGASE"/>
    <property type="match status" value="1"/>
</dbReference>
<dbReference type="GO" id="GO:0005829">
    <property type="term" value="C:cytosol"/>
    <property type="evidence" value="ECO:0007669"/>
    <property type="project" value="TreeGrafter"/>
</dbReference>
<evidence type="ECO:0000313" key="14">
    <source>
        <dbReference type="Proteomes" id="UP000741360"/>
    </source>
</evidence>
<dbReference type="NCBIfam" id="TIGR00234">
    <property type="entry name" value="tyrS"/>
    <property type="match status" value="1"/>
</dbReference>
<dbReference type="FunFam" id="3.40.50.620:FF:000061">
    <property type="entry name" value="Tyrosine--tRNA ligase"/>
    <property type="match status" value="1"/>
</dbReference>
<dbReference type="InterPro" id="IPR002307">
    <property type="entry name" value="Tyr-tRNA-ligase"/>
</dbReference>
<evidence type="ECO:0000256" key="1">
    <source>
        <dbReference type="ARBA" id="ARBA00011738"/>
    </source>
</evidence>
<dbReference type="Gene3D" id="3.10.290.10">
    <property type="entry name" value="RNA-binding S4 domain"/>
    <property type="match status" value="1"/>
</dbReference>
<dbReference type="PANTHER" id="PTHR11766">
    <property type="entry name" value="TYROSYL-TRNA SYNTHETASE"/>
    <property type="match status" value="1"/>
</dbReference>
<dbReference type="HAMAP" id="MF_02007">
    <property type="entry name" value="Tyr_tRNA_synth_type2"/>
    <property type="match status" value="1"/>
</dbReference>
<keyword evidence="4 10" id="KW-0547">Nucleotide-binding</keyword>
<feature type="short sequence motif" description="'KMSKS' region" evidence="10">
    <location>
        <begin position="229"/>
        <end position="233"/>
    </location>
</feature>
<evidence type="ECO:0000256" key="11">
    <source>
        <dbReference type="PROSITE-ProRule" id="PRU00182"/>
    </source>
</evidence>
<dbReference type="GO" id="GO:0006437">
    <property type="term" value="P:tyrosyl-tRNA aminoacylation"/>
    <property type="evidence" value="ECO:0007669"/>
    <property type="project" value="UniProtKB-UniRule"/>
</dbReference>
<reference evidence="13" key="1">
    <citation type="submission" date="2020-07" db="EMBL/GenBank/DDBJ databases">
        <title>Huge and variable diversity of episymbiotic CPR bacteria and DPANN archaea in groundwater ecosystems.</title>
        <authorList>
            <person name="He C.Y."/>
            <person name="Keren R."/>
            <person name="Whittaker M."/>
            <person name="Farag I.F."/>
            <person name="Doudna J."/>
            <person name="Cate J.H.D."/>
            <person name="Banfield J.F."/>
        </authorList>
    </citation>
    <scope>NUCLEOTIDE SEQUENCE</scope>
    <source>
        <strain evidence="13">NC_groundwater_717_Ag_S-0.2um_59_8</strain>
    </source>
</reference>
<dbReference type="InterPro" id="IPR036986">
    <property type="entry name" value="S4_RNA-bd_sf"/>
</dbReference>
<evidence type="ECO:0000256" key="7">
    <source>
        <dbReference type="ARBA" id="ARBA00022917"/>
    </source>
</evidence>
<comment type="caution">
    <text evidence="13">The sequence shown here is derived from an EMBL/GenBank/DDBJ whole genome shotgun (WGS) entry which is preliminary data.</text>
</comment>
<dbReference type="AlphaFoldDB" id="A0A932M1D5"/>
<comment type="function">
    <text evidence="10">Catalyzes the attachment of tyrosine to tRNA(Tyr) in a two-step reaction: tyrosine is first activated by ATP to form Tyr-AMP and then transferred to the acceptor end of tRNA(Tyr).</text>
</comment>
<dbReference type="PRINTS" id="PR01040">
    <property type="entry name" value="TRNASYNTHTYR"/>
</dbReference>
<dbReference type="Gene3D" id="3.40.50.620">
    <property type="entry name" value="HUPs"/>
    <property type="match status" value="1"/>
</dbReference>
<dbReference type="SUPFAM" id="SSF55174">
    <property type="entry name" value="Alpha-L RNA-binding motif"/>
    <property type="match status" value="1"/>
</dbReference>
<dbReference type="GO" id="GO:0004831">
    <property type="term" value="F:tyrosine-tRNA ligase activity"/>
    <property type="evidence" value="ECO:0007669"/>
    <property type="project" value="UniProtKB-UniRule"/>
</dbReference>
<comment type="similarity">
    <text evidence="10">Belongs to the class-I aminoacyl-tRNA synthetase family. TyrS type 2 subfamily.</text>
</comment>